<keyword evidence="3 6" id="KW-0378">Hydrolase</keyword>
<comment type="miscellaneous">
    <text evidence="3">In the RecBCD complex, RecB has a slow 3'-5' helicase, an exonuclease activity and loads RecA onto ssDNA, RecD has a fast 5'-3' helicase activity, while RecC stimulates the ATPase and processivity of the RecB helicase and contributes to recognition of the Chi site.</text>
</comment>
<gene>
    <name evidence="3 6" type="primary">recD</name>
    <name evidence="6" type="ORF">WMO13_02440</name>
</gene>
<dbReference type="EC" id="5.6.2.3" evidence="3"/>
<dbReference type="EMBL" id="CP150637">
    <property type="protein sequence ID" value="WZW88258.1"/>
    <property type="molecule type" value="Genomic_DNA"/>
</dbReference>
<keyword evidence="3" id="KW-0227">DNA damage</keyword>
<dbReference type="Pfam" id="PF13538">
    <property type="entry name" value="UvrD_C_2"/>
    <property type="match status" value="1"/>
</dbReference>
<keyword evidence="2 3" id="KW-0067">ATP-binding</keyword>
<feature type="binding site" evidence="3">
    <location>
        <begin position="267"/>
        <end position="274"/>
    </location>
    <ligand>
        <name>ATP</name>
        <dbReference type="ChEBI" id="CHEBI:30616"/>
    </ligand>
</feature>
<evidence type="ECO:0000259" key="5">
    <source>
        <dbReference type="Pfam" id="PF13538"/>
    </source>
</evidence>
<accession>A0ABZ3C0E4</accession>
<feature type="domain" description="UvrD-like helicase C-terminal" evidence="5">
    <location>
        <begin position="656"/>
        <end position="700"/>
    </location>
</feature>
<sequence length="731" mass="82905">MGDMSGIALALESARSALGAALQSYRREMAETAAEKLQKGKSQKEKSQKEKSQKERTIEQHFNAYLQLLTERRYFSHIDLYFSDFISQKQDLPLIERLQYRFLLLLLSRAYGYGHTALPFHYLYQPHKWFNENDDLDRISVIEDFLQFLFQVSLQDDLDRDDQDHRDSDNESIKIHSSLKDCWQPIFAVIQAPIIVTHNGLYLDRNYAQESEIVEFFGSPHAVQLSNEQEAFLRARLDQYFGISDEVNWQKVAAANALLNRVSVISGGPGTGKTTTVFKILQTLIDQHYWQSEADTPFSILLAAPTGKAAARLSESILGQMRKLQERYAESEGDQRIAFERQLALIPTKGQTLHRLLMIHPFTQQAQFHQNNPLNFDLLIVDEASMIDQKMLVQLIRALPENGQIIFLGDKDQLASVEAGAIMHELCVSENYSESHFNALSTLMSERLPKETLVNARMPSFNYLSFLKQSYRFDANSALGQLAKIINNQANTDRDWQWHTIQGLLKKAEKSALNGGKALLTLTDLPMENRLFESKIQEAFAPYLAQLQTGKGASFASETFKVFTQIGVLSARRTGEYGAVRLNQQIREILFPQLAHYNFFHGLPIMVTQNSAENQLFNGDVGLILRDEKGELRAYFEGVGEARAFSIHALPKFEPAFAMTIHKSQGSEFTKVLLFLGAEGSPFLTKELFYTGITRAKEAVDLFAGTPAILSALSGRVDRFSFIHQRLKAMQ</sequence>
<proteinExistence type="inferred from homology"/>
<dbReference type="InterPro" id="IPR050534">
    <property type="entry name" value="Coronavir_polyprotein_1ab"/>
</dbReference>
<organism evidence="6 7">
    <name type="scientific">Ignatzschineria larvae DSM 13226</name>
    <dbReference type="NCBI Taxonomy" id="1111732"/>
    <lineage>
        <taxon>Bacteria</taxon>
        <taxon>Pseudomonadati</taxon>
        <taxon>Pseudomonadota</taxon>
        <taxon>Gammaproteobacteria</taxon>
        <taxon>Cardiobacteriales</taxon>
        <taxon>Ignatzschineriaceae</taxon>
        <taxon>Ignatzschineria</taxon>
    </lineage>
</organism>
<feature type="region of interest" description="Disordered" evidence="4">
    <location>
        <begin position="32"/>
        <end position="56"/>
    </location>
</feature>
<dbReference type="Proteomes" id="UP001449178">
    <property type="component" value="Chromosome"/>
</dbReference>
<keyword evidence="3" id="KW-0238">DNA-binding</keyword>
<protein>
    <recommendedName>
        <fullName evidence="3">RecBCD enzyme subunit RecD</fullName>
        <ecNumber evidence="3">5.6.2.3</ecNumber>
    </recommendedName>
    <alternativeName>
        <fullName evidence="3">DNA 5'-3' helicase subunit RecD</fullName>
    </alternativeName>
    <alternativeName>
        <fullName evidence="3">Exonuclease V subunit RecD</fullName>
        <shortName evidence="3">ExoV subunit RecD</shortName>
    </alternativeName>
    <alternativeName>
        <fullName evidence="3">Helicase/nuclease RecBCD subunit RecD</fullName>
    </alternativeName>
</protein>
<comment type="subunit">
    <text evidence="3">Heterotrimer of RecB, RecC and RecD. All subunits contribute to DNA-binding.</text>
</comment>
<dbReference type="GO" id="GO:0008854">
    <property type="term" value="F:exodeoxyribonuclease V activity"/>
    <property type="evidence" value="ECO:0007669"/>
    <property type="project" value="UniProtKB-EC"/>
</dbReference>
<name>A0ABZ3C0E4_9GAMM</name>
<dbReference type="InterPro" id="IPR027785">
    <property type="entry name" value="UvrD-like_helicase_C"/>
</dbReference>
<keyword evidence="3" id="KW-0413">Isomerase</keyword>
<evidence type="ECO:0000313" key="6">
    <source>
        <dbReference type="EMBL" id="WZW88258.1"/>
    </source>
</evidence>
<dbReference type="RefSeq" id="WP_026878606.1">
    <property type="nucleotide sequence ID" value="NZ_AZOD01000010.1"/>
</dbReference>
<keyword evidence="3" id="KW-0347">Helicase</keyword>
<keyword evidence="3" id="KW-0234">DNA repair</keyword>
<keyword evidence="1 3" id="KW-0547">Nucleotide-binding</keyword>
<evidence type="ECO:0000256" key="1">
    <source>
        <dbReference type="ARBA" id="ARBA00022741"/>
    </source>
</evidence>
<comment type="catalytic activity">
    <reaction evidence="3">
        <text>ATP + H2O = ADP + phosphate + H(+)</text>
        <dbReference type="Rhea" id="RHEA:13065"/>
        <dbReference type="ChEBI" id="CHEBI:15377"/>
        <dbReference type="ChEBI" id="CHEBI:15378"/>
        <dbReference type="ChEBI" id="CHEBI:30616"/>
        <dbReference type="ChEBI" id="CHEBI:43474"/>
        <dbReference type="ChEBI" id="CHEBI:456216"/>
        <dbReference type="EC" id="5.6.2.3"/>
    </reaction>
</comment>
<evidence type="ECO:0000256" key="4">
    <source>
        <dbReference type="SAM" id="MobiDB-lite"/>
    </source>
</evidence>
<reference evidence="6 7" key="1">
    <citation type="submission" date="2024-03" db="EMBL/GenBank/DDBJ databases">
        <title>Complete Genome Sequence and Annotation of Ignatzschineria larvae DSM 13226.</title>
        <authorList>
            <person name="Cantrell E."/>
            <person name="Burcham Z.M."/>
        </authorList>
    </citation>
    <scope>NUCLEOTIDE SEQUENCE [LARGE SCALE GENOMIC DNA]</scope>
    <source>
        <strain evidence="6 7">DSM 13226</strain>
    </source>
</reference>
<dbReference type="InterPro" id="IPR027417">
    <property type="entry name" value="P-loop_NTPase"/>
</dbReference>
<comment type="similarity">
    <text evidence="3">Belongs to the RecD family.</text>
</comment>
<dbReference type="Gene3D" id="3.40.50.300">
    <property type="entry name" value="P-loop containing nucleotide triphosphate hydrolases"/>
    <property type="match status" value="3"/>
</dbReference>
<keyword evidence="7" id="KW-1185">Reference proteome</keyword>
<evidence type="ECO:0000313" key="7">
    <source>
        <dbReference type="Proteomes" id="UP001449178"/>
    </source>
</evidence>
<dbReference type="CDD" id="cd17933">
    <property type="entry name" value="DEXSc_RecD-like"/>
    <property type="match status" value="1"/>
</dbReference>
<dbReference type="NCBIfam" id="TIGR01447">
    <property type="entry name" value="recD"/>
    <property type="match status" value="1"/>
</dbReference>
<dbReference type="CDD" id="cd18809">
    <property type="entry name" value="SF1_C_RecD"/>
    <property type="match status" value="1"/>
</dbReference>
<keyword evidence="3" id="KW-0269">Exonuclease</keyword>
<dbReference type="PANTHER" id="PTHR43788:SF6">
    <property type="entry name" value="DNA HELICASE B"/>
    <property type="match status" value="1"/>
</dbReference>
<comment type="function">
    <text evidence="3">A helicase/nuclease that prepares dsDNA breaks (DSB) for recombinational DNA repair. Binds to DSBs and unwinds DNA via a highly rapid and processive ATP-dependent bidirectional helicase activity. Unwinds dsDNA until it encounters a Chi (crossover hotspot instigator) sequence from the 3' direction. Cuts ssDNA a few nucleotides 3' to the Chi site. The properties and activities of the enzyme are changed at Chi. The Chi-altered holoenzyme produces a long 3'-ssDNA overhang and facilitates RecA-binding to the ssDNA for homologous DNA recombination and repair. Holoenzyme degrades any linearized DNA that is unable to undergo homologous recombination. In the holoenzyme this subunit has ssDNA-dependent ATPase and 5'-3' helicase activity. When added to pre-assembled RecBC greatly stimulates nuclease activity and augments holoenzyme processivity. Negatively regulates the RecA-loading ability of RecBCD.</text>
</comment>
<dbReference type="PANTHER" id="PTHR43788">
    <property type="entry name" value="DNA2/NAM7 HELICASE FAMILY MEMBER"/>
    <property type="match status" value="1"/>
</dbReference>
<evidence type="ECO:0000256" key="3">
    <source>
        <dbReference type="HAMAP-Rule" id="MF_01487"/>
    </source>
</evidence>
<evidence type="ECO:0000256" key="2">
    <source>
        <dbReference type="ARBA" id="ARBA00022840"/>
    </source>
</evidence>
<dbReference type="Pfam" id="PF13245">
    <property type="entry name" value="AAA_19"/>
    <property type="match status" value="1"/>
</dbReference>
<dbReference type="HAMAP" id="MF_01487">
    <property type="entry name" value="RecD"/>
    <property type="match status" value="1"/>
</dbReference>
<keyword evidence="3" id="KW-0540">Nuclease</keyword>
<dbReference type="SUPFAM" id="SSF52540">
    <property type="entry name" value="P-loop containing nucleoside triphosphate hydrolases"/>
    <property type="match status" value="1"/>
</dbReference>
<dbReference type="InterPro" id="IPR006344">
    <property type="entry name" value="RecD"/>
</dbReference>